<evidence type="ECO:0000256" key="1">
    <source>
        <dbReference type="SAM" id="MobiDB-lite"/>
    </source>
</evidence>
<accession>A0AA37MKB9</accession>
<sequence>MNWPLRKTPDDNNFLNRYSVSGPVGGDDLNDVLGKMMGPPSPTIKTSEGLPDNSSGLLYPRYILVGALDADGKPVYEMADKKQQDAFLLNARNRESDRAKQAANEAAEARAKAEAMAKKAQEDHAAEEQKKAAAKRAEEARAAEANARKEEAERTAARNRLDKRFKEQEDACAGGRSSEACRAAEEKTTTETLAGQQAKNTAICMDRNSLEMSSGGQPAKVMGLGLATAVLGGKGMNGRGVQQIKGVPKLGRSGTCDSPGGCISCSTRLNVERFGEFQNNVAQGLGIGRDP</sequence>
<name>A0AA37MKB9_9BURK</name>
<organism evidence="2 3">
    <name type="scientific">Caballeronia novacaledonica</name>
    <dbReference type="NCBI Taxonomy" id="1544861"/>
    <lineage>
        <taxon>Bacteria</taxon>
        <taxon>Pseudomonadati</taxon>
        <taxon>Pseudomonadota</taxon>
        <taxon>Betaproteobacteria</taxon>
        <taxon>Burkholderiales</taxon>
        <taxon>Burkholderiaceae</taxon>
        <taxon>Caballeronia</taxon>
    </lineage>
</organism>
<evidence type="ECO:0000313" key="2">
    <source>
        <dbReference type="EMBL" id="GJH30748.1"/>
    </source>
</evidence>
<dbReference type="EMBL" id="BPUS01000045">
    <property type="protein sequence ID" value="GJH30748.1"/>
    <property type="molecule type" value="Genomic_DNA"/>
</dbReference>
<feature type="region of interest" description="Disordered" evidence="1">
    <location>
        <begin position="94"/>
        <end position="194"/>
    </location>
</feature>
<evidence type="ECO:0000313" key="3">
    <source>
        <dbReference type="Proteomes" id="UP001055111"/>
    </source>
</evidence>
<gene>
    <name evidence="2" type="ORF">CBA19CS42_39550</name>
</gene>
<reference evidence="2" key="1">
    <citation type="submission" date="2022-09" db="EMBL/GenBank/DDBJ databases">
        <title>Isolation and characterization of 3-chlorobenzoate degrading bacteria from soils in Shizuoka.</title>
        <authorList>
            <person name="Ifat A."/>
            <person name="Ogawa N."/>
            <person name="Kimbara K."/>
            <person name="Moriuchi R."/>
            <person name="Dohra H."/>
            <person name="Shintani M."/>
        </authorList>
    </citation>
    <scope>NUCLEOTIDE SEQUENCE</scope>
    <source>
        <strain evidence="2">19CS4-2</strain>
    </source>
</reference>
<comment type="caution">
    <text evidence="2">The sequence shown here is derived from an EMBL/GenBank/DDBJ whole genome shotgun (WGS) entry which is preliminary data.</text>
</comment>
<dbReference type="AlphaFoldDB" id="A0AA37MKB9"/>
<dbReference type="RefSeq" id="WP_238218311.1">
    <property type="nucleotide sequence ID" value="NZ_BPUS01000045.1"/>
</dbReference>
<proteinExistence type="predicted"/>
<dbReference type="Proteomes" id="UP001055111">
    <property type="component" value="Unassembled WGS sequence"/>
</dbReference>
<feature type="compositionally biased region" description="Basic and acidic residues" evidence="1">
    <location>
        <begin position="107"/>
        <end position="169"/>
    </location>
</feature>
<protein>
    <submittedName>
        <fullName evidence="2">Uncharacterized protein</fullName>
    </submittedName>
</protein>